<dbReference type="RefSeq" id="WP_170034818.1">
    <property type="nucleotide sequence ID" value="NZ_JABDTL010000001.1"/>
</dbReference>
<dbReference type="AlphaFoldDB" id="A0A841H1M4"/>
<protein>
    <submittedName>
        <fullName evidence="1">Uncharacterized protein</fullName>
    </submittedName>
</protein>
<evidence type="ECO:0000313" key="2">
    <source>
        <dbReference type="Proteomes" id="UP000582837"/>
    </source>
</evidence>
<organism evidence="1 2">
    <name type="scientific">Longimicrobium terrae</name>
    <dbReference type="NCBI Taxonomy" id="1639882"/>
    <lineage>
        <taxon>Bacteria</taxon>
        <taxon>Pseudomonadati</taxon>
        <taxon>Gemmatimonadota</taxon>
        <taxon>Longimicrobiia</taxon>
        <taxon>Longimicrobiales</taxon>
        <taxon>Longimicrobiaceae</taxon>
        <taxon>Longimicrobium</taxon>
    </lineage>
</organism>
<gene>
    <name evidence="1" type="ORF">HNQ61_003686</name>
</gene>
<proteinExistence type="predicted"/>
<accession>A0A841H1M4</accession>
<name>A0A841H1M4_9BACT</name>
<keyword evidence="2" id="KW-1185">Reference proteome</keyword>
<reference evidence="1 2" key="1">
    <citation type="submission" date="2020-08" db="EMBL/GenBank/DDBJ databases">
        <title>Genomic Encyclopedia of Type Strains, Phase IV (KMG-IV): sequencing the most valuable type-strain genomes for metagenomic binning, comparative biology and taxonomic classification.</title>
        <authorList>
            <person name="Goeker M."/>
        </authorList>
    </citation>
    <scope>NUCLEOTIDE SEQUENCE [LARGE SCALE GENOMIC DNA]</scope>
    <source>
        <strain evidence="1 2">DSM 29007</strain>
    </source>
</reference>
<comment type="caution">
    <text evidence="1">The sequence shown here is derived from an EMBL/GenBank/DDBJ whole genome shotgun (WGS) entry which is preliminary data.</text>
</comment>
<dbReference type="Proteomes" id="UP000582837">
    <property type="component" value="Unassembled WGS sequence"/>
</dbReference>
<dbReference type="EMBL" id="JACHIA010000012">
    <property type="protein sequence ID" value="MBB6072025.1"/>
    <property type="molecule type" value="Genomic_DNA"/>
</dbReference>
<sequence length="57" mass="6301">MKKLTLELDSVSVQSFATEEGATPTWGTVRGHDGEELAPSYLRPSQCITSCTRDDER</sequence>
<evidence type="ECO:0000313" key="1">
    <source>
        <dbReference type="EMBL" id="MBB6072025.1"/>
    </source>
</evidence>